<evidence type="ECO:0000313" key="8">
    <source>
        <dbReference type="Proteomes" id="UP000320811"/>
    </source>
</evidence>
<dbReference type="Pfam" id="PF04542">
    <property type="entry name" value="Sigma70_r2"/>
    <property type="match status" value="1"/>
</dbReference>
<dbReference type="InterPro" id="IPR013324">
    <property type="entry name" value="RNA_pol_sigma_r3/r4-like"/>
</dbReference>
<keyword evidence="4" id="KW-0804">Transcription</keyword>
<dbReference type="InterPro" id="IPR036388">
    <property type="entry name" value="WH-like_DNA-bd_sf"/>
</dbReference>
<dbReference type="InterPro" id="IPR039425">
    <property type="entry name" value="RNA_pol_sigma-70-like"/>
</dbReference>
<dbReference type="OrthoDB" id="799938at2"/>
<dbReference type="SUPFAM" id="SSF88946">
    <property type="entry name" value="Sigma2 domain of RNA polymerase sigma factors"/>
    <property type="match status" value="1"/>
</dbReference>
<proteinExistence type="inferred from homology"/>
<keyword evidence="3" id="KW-0731">Sigma factor</keyword>
<dbReference type="NCBIfam" id="TIGR02937">
    <property type="entry name" value="sigma70-ECF"/>
    <property type="match status" value="1"/>
</dbReference>
<dbReference type="InterPro" id="IPR007627">
    <property type="entry name" value="RNA_pol_sigma70_r2"/>
</dbReference>
<dbReference type="GO" id="GO:0016987">
    <property type="term" value="F:sigma factor activity"/>
    <property type="evidence" value="ECO:0007669"/>
    <property type="project" value="UniProtKB-KW"/>
</dbReference>
<dbReference type="PANTHER" id="PTHR43133">
    <property type="entry name" value="RNA POLYMERASE ECF-TYPE SIGMA FACTO"/>
    <property type="match status" value="1"/>
</dbReference>
<dbReference type="InterPro" id="IPR013249">
    <property type="entry name" value="RNA_pol_sigma70_r4_t2"/>
</dbReference>
<accession>A0A561PUJ1</accession>
<evidence type="ECO:0000256" key="2">
    <source>
        <dbReference type="ARBA" id="ARBA00023015"/>
    </source>
</evidence>
<dbReference type="Gene3D" id="1.10.10.10">
    <property type="entry name" value="Winged helix-like DNA-binding domain superfamily/Winged helix DNA-binding domain"/>
    <property type="match status" value="1"/>
</dbReference>
<evidence type="ECO:0000313" key="7">
    <source>
        <dbReference type="EMBL" id="TWF41781.1"/>
    </source>
</evidence>
<comment type="similarity">
    <text evidence="1">Belongs to the sigma-70 factor family. ECF subfamily.</text>
</comment>
<dbReference type="InterPro" id="IPR014327">
    <property type="entry name" value="RNA_pol_sigma70_bacteroid"/>
</dbReference>
<dbReference type="PANTHER" id="PTHR43133:SF46">
    <property type="entry name" value="RNA POLYMERASE SIGMA-70 FACTOR ECF SUBFAMILY"/>
    <property type="match status" value="1"/>
</dbReference>
<evidence type="ECO:0000259" key="6">
    <source>
        <dbReference type="Pfam" id="PF08281"/>
    </source>
</evidence>
<dbReference type="RefSeq" id="WP_145670103.1">
    <property type="nucleotide sequence ID" value="NZ_VIWO01000003.1"/>
</dbReference>
<sequence length="201" mass="23079">MIASNTLSICNSGLLHQVADGDEAAFRQLFEIYADRIYGVAFTYTKSAHLSEEIVQDVFVKLWLKRTALPDISKIADYIFIIARNRIINELRRLRLEKDYLRQLLSEEGDCLRSPESEYVLKESRGLIAKAINSLPPQQKLVYQLNQLQGLKLGDVALQLGLSRNTVRNHLSRALQSIREYLHEHSDEQTILFVIIFFSLS</sequence>
<dbReference type="EMBL" id="VIWO01000003">
    <property type="protein sequence ID" value="TWF41781.1"/>
    <property type="molecule type" value="Genomic_DNA"/>
</dbReference>
<evidence type="ECO:0000259" key="5">
    <source>
        <dbReference type="Pfam" id="PF04542"/>
    </source>
</evidence>
<keyword evidence="2" id="KW-0805">Transcription regulation</keyword>
<keyword evidence="8" id="KW-1185">Reference proteome</keyword>
<organism evidence="7 8">
    <name type="scientific">Chitinophaga polysaccharea</name>
    <dbReference type="NCBI Taxonomy" id="1293035"/>
    <lineage>
        <taxon>Bacteria</taxon>
        <taxon>Pseudomonadati</taxon>
        <taxon>Bacteroidota</taxon>
        <taxon>Chitinophagia</taxon>
        <taxon>Chitinophagales</taxon>
        <taxon>Chitinophagaceae</taxon>
        <taxon>Chitinophaga</taxon>
    </lineage>
</organism>
<dbReference type="Pfam" id="PF08281">
    <property type="entry name" value="Sigma70_r4_2"/>
    <property type="match status" value="1"/>
</dbReference>
<reference evidence="7 8" key="1">
    <citation type="submission" date="2019-06" db="EMBL/GenBank/DDBJ databases">
        <title>Sorghum-associated microbial communities from plants grown in Nebraska, USA.</title>
        <authorList>
            <person name="Schachtman D."/>
        </authorList>
    </citation>
    <scope>NUCLEOTIDE SEQUENCE [LARGE SCALE GENOMIC DNA]</scope>
    <source>
        <strain evidence="7 8">1209</strain>
    </source>
</reference>
<dbReference type="SUPFAM" id="SSF88659">
    <property type="entry name" value="Sigma3 and sigma4 domains of RNA polymerase sigma factors"/>
    <property type="match status" value="1"/>
</dbReference>
<dbReference type="GO" id="GO:0006352">
    <property type="term" value="P:DNA-templated transcription initiation"/>
    <property type="evidence" value="ECO:0007669"/>
    <property type="project" value="InterPro"/>
</dbReference>
<evidence type="ECO:0000256" key="4">
    <source>
        <dbReference type="ARBA" id="ARBA00023163"/>
    </source>
</evidence>
<dbReference type="AlphaFoldDB" id="A0A561PUJ1"/>
<dbReference type="InterPro" id="IPR014284">
    <property type="entry name" value="RNA_pol_sigma-70_dom"/>
</dbReference>
<comment type="caution">
    <text evidence="7">The sequence shown here is derived from an EMBL/GenBank/DDBJ whole genome shotgun (WGS) entry which is preliminary data.</text>
</comment>
<dbReference type="NCBIfam" id="TIGR02985">
    <property type="entry name" value="Sig70_bacteroi1"/>
    <property type="match status" value="1"/>
</dbReference>
<protein>
    <submittedName>
        <fullName evidence="7">RNA polymerase sigma-70 factor (ECF subfamily)</fullName>
    </submittedName>
</protein>
<gene>
    <name evidence="7" type="ORF">FHW36_103585</name>
</gene>
<dbReference type="CDD" id="cd06171">
    <property type="entry name" value="Sigma70_r4"/>
    <property type="match status" value="1"/>
</dbReference>
<evidence type="ECO:0000256" key="3">
    <source>
        <dbReference type="ARBA" id="ARBA00023082"/>
    </source>
</evidence>
<feature type="domain" description="RNA polymerase sigma factor 70 region 4 type 2" evidence="6">
    <location>
        <begin position="127"/>
        <end position="176"/>
    </location>
</feature>
<evidence type="ECO:0000256" key="1">
    <source>
        <dbReference type="ARBA" id="ARBA00010641"/>
    </source>
</evidence>
<name>A0A561PUJ1_9BACT</name>
<dbReference type="InterPro" id="IPR013325">
    <property type="entry name" value="RNA_pol_sigma_r2"/>
</dbReference>
<feature type="domain" description="RNA polymerase sigma-70 region 2" evidence="5">
    <location>
        <begin position="29"/>
        <end position="95"/>
    </location>
</feature>
<dbReference type="Proteomes" id="UP000320811">
    <property type="component" value="Unassembled WGS sequence"/>
</dbReference>
<dbReference type="GO" id="GO:0003677">
    <property type="term" value="F:DNA binding"/>
    <property type="evidence" value="ECO:0007669"/>
    <property type="project" value="InterPro"/>
</dbReference>
<dbReference type="Gene3D" id="1.10.1740.10">
    <property type="match status" value="1"/>
</dbReference>